<sequence>MTAPYLPASAMTRASSASFFALSTTAGTPRRTRRSCSSSDSATSRVPTSTGCPLWCTSVMCSTIPSFLAAVVM</sequence>
<evidence type="ECO:0000256" key="1">
    <source>
        <dbReference type="SAM" id="MobiDB-lite"/>
    </source>
</evidence>
<accession>A0A655JPP4</accession>
<feature type="region of interest" description="Disordered" evidence="1">
    <location>
        <begin position="24"/>
        <end position="49"/>
    </location>
</feature>
<reference evidence="4 5" key="2">
    <citation type="submission" date="2015-03" db="EMBL/GenBank/DDBJ databases">
        <authorList>
            <consortium name="Pathogen Informatics"/>
        </authorList>
    </citation>
    <scope>NUCLEOTIDE SEQUENCE [LARGE SCALE GENOMIC DNA]</scope>
    <source>
        <strain evidence="4">N09902308</strain>
        <strain evidence="2 5">P00601463</strain>
    </source>
</reference>
<proteinExistence type="predicted"/>
<dbReference type="Proteomes" id="UP000048600">
    <property type="component" value="Unassembled WGS sequence"/>
</dbReference>
<protein>
    <submittedName>
        <fullName evidence="3">Uncharacterized protein</fullName>
    </submittedName>
</protein>
<dbReference type="AlphaFoldDB" id="A0A655JPP4"/>
<evidence type="ECO:0000313" key="2">
    <source>
        <dbReference type="EMBL" id="COX54041.1"/>
    </source>
</evidence>
<gene>
    <name evidence="3" type="ORF">ERS007739_05442</name>
    <name evidence="2" type="ORF">ERS007741_04513</name>
</gene>
<name>A0A655JPP4_MYCTX</name>
<evidence type="ECO:0000313" key="5">
    <source>
        <dbReference type="Proteomes" id="UP000048600"/>
    </source>
</evidence>
<dbReference type="Proteomes" id="UP000039021">
    <property type="component" value="Unassembled WGS sequence"/>
</dbReference>
<organism evidence="3 4">
    <name type="scientific">Mycobacterium tuberculosis</name>
    <dbReference type="NCBI Taxonomy" id="1773"/>
    <lineage>
        <taxon>Bacteria</taxon>
        <taxon>Bacillati</taxon>
        <taxon>Actinomycetota</taxon>
        <taxon>Actinomycetes</taxon>
        <taxon>Mycobacteriales</taxon>
        <taxon>Mycobacteriaceae</taxon>
        <taxon>Mycobacterium</taxon>
        <taxon>Mycobacterium tuberculosis complex</taxon>
    </lineage>
</organism>
<dbReference type="EMBL" id="CSBK01004390">
    <property type="protein sequence ID" value="CPB84920.1"/>
    <property type="molecule type" value="Genomic_DNA"/>
</dbReference>
<reference evidence="3" key="1">
    <citation type="submission" date="2015-03" db="EMBL/GenBank/DDBJ databases">
        <authorList>
            <consortium name="Pathogen Informatics"/>
            <person name="Murphy D."/>
        </authorList>
    </citation>
    <scope>NUCLEOTIDE SEQUENCE</scope>
    <source>
        <strain evidence="3">N09902308</strain>
    </source>
</reference>
<dbReference type="EMBL" id="CHKL01000990">
    <property type="protein sequence ID" value="COX54041.1"/>
    <property type="molecule type" value="Genomic_DNA"/>
</dbReference>
<evidence type="ECO:0000313" key="3">
    <source>
        <dbReference type="EMBL" id="CPB84920.1"/>
    </source>
</evidence>
<evidence type="ECO:0000313" key="4">
    <source>
        <dbReference type="Proteomes" id="UP000039021"/>
    </source>
</evidence>
<feature type="compositionally biased region" description="Low complexity" evidence="1">
    <location>
        <begin position="24"/>
        <end position="45"/>
    </location>
</feature>